<keyword evidence="2" id="KW-1185">Reference proteome</keyword>
<proteinExistence type="predicted"/>
<dbReference type="AlphaFoldDB" id="A0A367UH28"/>
<dbReference type="Proteomes" id="UP000252419">
    <property type="component" value="Unassembled WGS sequence"/>
</dbReference>
<evidence type="ECO:0000313" key="1">
    <source>
        <dbReference type="EMBL" id="RCK07607.1"/>
    </source>
</evidence>
<reference evidence="1 2" key="1">
    <citation type="submission" date="2014-07" db="EMBL/GenBank/DDBJ databases">
        <title>Draft genome sequence of Thalassospira xianhensis P-4 (MCCC 1A02616).</title>
        <authorList>
            <person name="Lai Q."/>
            <person name="Shao Z."/>
        </authorList>
    </citation>
    <scope>NUCLEOTIDE SEQUENCE [LARGE SCALE GENOMIC DNA]</scope>
    <source>
        <strain evidence="1 2">MCCC 1A02616</strain>
    </source>
</reference>
<protein>
    <submittedName>
        <fullName evidence="1">Uncharacterized protein</fullName>
    </submittedName>
</protein>
<dbReference type="EMBL" id="JPWA01000001">
    <property type="protein sequence ID" value="RCK07607.1"/>
    <property type="molecule type" value="Genomic_DNA"/>
</dbReference>
<accession>A0A367UH28</accession>
<sequence length="100" mass="11683">MHKELFCLHSLSAVIKRYHINKQRSTLMREGCTASGPCTLDDFLEFERARIEAFRAYWLRCHELYPEQFPMTLDPGQWDEALMIFDISDSEPPDIDATSV</sequence>
<organism evidence="1 2">
    <name type="scientific">Thalassospira xianhensis MCCC 1A02616</name>
    <dbReference type="NCBI Taxonomy" id="1177929"/>
    <lineage>
        <taxon>Bacteria</taxon>
        <taxon>Pseudomonadati</taxon>
        <taxon>Pseudomonadota</taxon>
        <taxon>Alphaproteobacteria</taxon>
        <taxon>Rhodospirillales</taxon>
        <taxon>Thalassospiraceae</taxon>
        <taxon>Thalassospira</taxon>
    </lineage>
</organism>
<gene>
    <name evidence="1" type="ORF">TH5_00565</name>
</gene>
<comment type="caution">
    <text evidence="1">The sequence shown here is derived from an EMBL/GenBank/DDBJ whole genome shotgun (WGS) entry which is preliminary data.</text>
</comment>
<name>A0A367UH28_9PROT</name>
<evidence type="ECO:0000313" key="2">
    <source>
        <dbReference type="Proteomes" id="UP000252419"/>
    </source>
</evidence>